<evidence type="ECO:0000313" key="3">
    <source>
        <dbReference type="Proteomes" id="UP001163719"/>
    </source>
</evidence>
<reference evidence="2" key="1">
    <citation type="submission" date="2022-10" db="EMBL/GenBank/DDBJ databases">
        <title>Chryseobacterium babae sp. nov. isolated from the gut of the beetle Oryctes rhinoceros, and Chryseobacterium kimseyorum sp. nov., isolated from a stick insect rearing cage.</title>
        <authorList>
            <person name="Shelomi M."/>
            <person name="Han C.-J."/>
            <person name="Chen W.-M."/>
            <person name="Chen H.-K."/>
            <person name="Liaw S.-J."/>
            <person name="Muhle E."/>
            <person name="Clermont D."/>
        </authorList>
    </citation>
    <scope>NUCLEOTIDE SEQUENCE</scope>
    <source>
        <strain evidence="2">WLa1L2M3</strain>
    </source>
</reference>
<dbReference type="Pfam" id="PF20448">
    <property type="entry name" value="DUF6705"/>
    <property type="match status" value="1"/>
</dbReference>
<gene>
    <name evidence="2" type="ORF">OH806_03650</name>
</gene>
<evidence type="ECO:0000313" key="2">
    <source>
        <dbReference type="EMBL" id="MCW3160360.1"/>
    </source>
</evidence>
<name>A0ABT3HL10_9FLAO</name>
<feature type="domain" description="DUF6705" evidence="1">
    <location>
        <begin position="1"/>
        <end position="152"/>
    </location>
</feature>
<dbReference type="InterPro" id="IPR046551">
    <property type="entry name" value="DUF6705"/>
</dbReference>
<keyword evidence="3" id="KW-1185">Reference proteome</keyword>
<sequence length="189" mass="22025">MKKISILIFAISLLYCKAQEQTLPLTTMNNELPLNAYIKDTENQLPAFEGTWKGKVNDKTFTIVLKKAKYYDTLSQSNPFYKDLLWGKFQVKDSNDKILFDNLSLQDNYSKIQGRRIYPSGKYELIYLDPDLCNKVGLIMIGFTDDSKKELKFRYKDYPQNLDSSCFYYGKPAEQQPEPLPKEIILTKQ</sequence>
<accession>A0ABT3HL10</accession>
<evidence type="ECO:0000259" key="1">
    <source>
        <dbReference type="Pfam" id="PF20448"/>
    </source>
</evidence>
<dbReference type="RefSeq" id="WP_264742302.1">
    <property type="nucleotide sequence ID" value="NZ_JAPDHV010000001.1"/>
</dbReference>
<proteinExistence type="predicted"/>
<organism evidence="2 3">
    <name type="scientific">Chryseobacterium oryctis</name>
    <dbReference type="NCBI Taxonomy" id="2952618"/>
    <lineage>
        <taxon>Bacteria</taxon>
        <taxon>Pseudomonadati</taxon>
        <taxon>Bacteroidota</taxon>
        <taxon>Flavobacteriia</taxon>
        <taxon>Flavobacteriales</taxon>
        <taxon>Weeksellaceae</taxon>
        <taxon>Chryseobacterium group</taxon>
        <taxon>Chryseobacterium</taxon>
    </lineage>
</organism>
<dbReference type="EMBL" id="JAPDHV010000001">
    <property type="protein sequence ID" value="MCW3160360.1"/>
    <property type="molecule type" value="Genomic_DNA"/>
</dbReference>
<protein>
    <recommendedName>
        <fullName evidence="1">DUF6705 domain-containing protein</fullName>
    </recommendedName>
</protein>
<dbReference type="Proteomes" id="UP001163719">
    <property type="component" value="Unassembled WGS sequence"/>
</dbReference>
<comment type="caution">
    <text evidence="2">The sequence shown here is derived from an EMBL/GenBank/DDBJ whole genome shotgun (WGS) entry which is preliminary data.</text>
</comment>